<gene>
    <name evidence="1" type="ORF">J8A68_002006</name>
</gene>
<dbReference type="EMBL" id="JAGSYN010000082">
    <property type="protein sequence ID" value="KAG7664450.1"/>
    <property type="molecule type" value="Genomic_DNA"/>
</dbReference>
<comment type="caution">
    <text evidence="1">The sequence shown here is derived from an EMBL/GenBank/DDBJ whole genome shotgun (WGS) entry which is preliminary data.</text>
</comment>
<dbReference type="RefSeq" id="XP_049264682.1">
    <property type="nucleotide sequence ID" value="XM_049405711.1"/>
</dbReference>
<organism evidence="1 2">
    <name type="scientific">[Candida] subhashii</name>
    <dbReference type="NCBI Taxonomy" id="561895"/>
    <lineage>
        <taxon>Eukaryota</taxon>
        <taxon>Fungi</taxon>
        <taxon>Dikarya</taxon>
        <taxon>Ascomycota</taxon>
        <taxon>Saccharomycotina</taxon>
        <taxon>Pichiomycetes</taxon>
        <taxon>Debaryomycetaceae</taxon>
        <taxon>Spathaspora</taxon>
    </lineage>
</organism>
<accession>A0A8J5QZR1</accession>
<dbReference type="OrthoDB" id="160374at2759"/>
<dbReference type="GeneID" id="73468807"/>
<proteinExistence type="predicted"/>
<name>A0A8J5QZR1_9ASCO</name>
<keyword evidence="2" id="KW-1185">Reference proteome</keyword>
<sequence>MADINSAESFTKFLRSKNSSLQEIINTCQSAIDGNIDIYLPNTSIFIFNLLIDRLNDTKAPFGNWKYDPQVWQLLIKVYQSTPKSQCNKLIQKIKLIEITIDIFKSKADSQLFKSLFDVIKMVTTESFIDIDEPLANSLLFAYLSNELVLSSTMNLQWNELINDIYQIGIHKSILGISKKSYSKFFQESPIILKYLTFTTSPSSSIFQSILITRLFDQEFTTNFISNLETLLKNQSKTITTDSIQLLFKLIVDNYANTDMTICEQSYTILITKFPNLAEDLLSILANTRKTLTHEFALGIFEKETTDDSKINWKMIKYLFELDTKLAVESADFVTTSTKSHKEKEGIIDVIGSLVNAYIRNRDLVDFFTNVWPKAIPISSIWNHEKVISVIADSIKGITVRQLSMILEHVDKIEINNVKYPIYSAITKGLLMSSDNIIDNVKAIILSKTDFFNQEKTEELWEIRYYLLCLYRHSYEFNSSLLTQSTKSKPKNKYYYFLTFRLLELNIIPSVPEDVQSEFISTILLPADDFLKVFQRWIPVITNHFSSGSIQSIIPKIADHVSELDHYFYEHTQLTSALIQHIAEHIEEEWKALEYVPITT</sequence>
<dbReference type="AlphaFoldDB" id="A0A8J5QZR1"/>
<dbReference type="Proteomes" id="UP000694255">
    <property type="component" value="Unassembled WGS sequence"/>
</dbReference>
<evidence type="ECO:0000313" key="2">
    <source>
        <dbReference type="Proteomes" id="UP000694255"/>
    </source>
</evidence>
<protein>
    <submittedName>
        <fullName evidence="1">Uncharacterized protein</fullName>
    </submittedName>
</protein>
<evidence type="ECO:0000313" key="1">
    <source>
        <dbReference type="EMBL" id="KAG7664450.1"/>
    </source>
</evidence>
<reference evidence="1 2" key="1">
    <citation type="journal article" date="2021" name="DNA Res.">
        <title>Genome analysis of Candida subhashii reveals its hybrid nature and dual mitochondrial genome conformations.</title>
        <authorList>
            <person name="Mixao V."/>
            <person name="Hegedusova E."/>
            <person name="Saus E."/>
            <person name="Pryszcz L.P."/>
            <person name="Cillingova A."/>
            <person name="Nosek J."/>
            <person name="Gabaldon T."/>
        </authorList>
    </citation>
    <scope>NUCLEOTIDE SEQUENCE [LARGE SCALE GENOMIC DNA]</scope>
    <source>
        <strain evidence="1 2">CBS 10753</strain>
    </source>
</reference>